<feature type="compositionally biased region" description="Basic and acidic residues" evidence="1">
    <location>
        <begin position="207"/>
        <end position="231"/>
    </location>
</feature>
<dbReference type="EnsemblMetazoa" id="XM_011666559">
    <property type="protein sequence ID" value="XP_011664861"/>
    <property type="gene ID" value="LOC591103"/>
</dbReference>
<reference evidence="3" key="2">
    <citation type="submission" date="2021-01" db="UniProtKB">
        <authorList>
            <consortium name="EnsemblMetazoa"/>
        </authorList>
    </citation>
    <scope>IDENTIFICATION</scope>
</reference>
<dbReference type="GO" id="GO:0003676">
    <property type="term" value="F:nucleic acid binding"/>
    <property type="evidence" value="ECO:0007669"/>
    <property type="project" value="InterPro"/>
</dbReference>
<feature type="compositionally biased region" description="Polar residues" evidence="1">
    <location>
        <begin position="266"/>
        <end position="275"/>
    </location>
</feature>
<feature type="compositionally biased region" description="Low complexity" evidence="1">
    <location>
        <begin position="68"/>
        <end position="81"/>
    </location>
</feature>
<evidence type="ECO:0000256" key="1">
    <source>
        <dbReference type="SAM" id="MobiDB-lite"/>
    </source>
</evidence>
<dbReference type="InterPro" id="IPR051189">
    <property type="entry name" value="Splicing_assoc_domain"/>
</dbReference>
<reference evidence="4" key="1">
    <citation type="submission" date="2015-02" db="EMBL/GenBank/DDBJ databases">
        <title>Genome sequencing for Strongylocentrotus purpuratus.</title>
        <authorList>
            <person name="Murali S."/>
            <person name="Liu Y."/>
            <person name="Vee V."/>
            <person name="English A."/>
            <person name="Wang M."/>
            <person name="Skinner E."/>
            <person name="Han Y."/>
            <person name="Muzny D.M."/>
            <person name="Worley K.C."/>
            <person name="Gibbs R.A."/>
        </authorList>
    </citation>
    <scope>NUCLEOTIDE SEQUENCE</scope>
</reference>
<feature type="compositionally biased region" description="Basic residues" evidence="1">
    <location>
        <begin position="21"/>
        <end position="35"/>
    </location>
</feature>
<dbReference type="EnsemblMetazoa" id="XM_011666561">
    <property type="protein sequence ID" value="XP_011664863"/>
    <property type="gene ID" value="LOC591103"/>
</dbReference>
<dbReference type="Proteomes" id="UP000007110">
    <property type="component" value="Unassembled WGS sequence"/>
</dbReference>
<dbReference type="PANTHER" id="PTHR14195">
    <property type="entry name" value="G PATCH DOMAIN CONTAINING PROTEIN 2"/>
    <property type="match status" value="1"/>
</dbReference>
<dbReference type="OrthoDB" id="6095487at2759"/>
<feature type="region of interest" description="Disordered" evidence="1">
    <location>
        <begin position="191"/>
        <end position="329"/>
    </location>
</feature>
<feature type="compositionally biased region" description="Low complexity" evidence="1">
    <location>
        <begin position="134"/>
        <end position="144"/>
    </location>
</feature>
<keyword evidence="4" id="KW-1185">Reference proteome</keyword>
<dbReference type="KEGG" id="spu:591103"/>
<dbReference type="OMA" id="EGFFTND"/>
<dbReference type="SMART" id="SM00443">
    <property type="entry name" value="G_patch"/>
    <property type="match status" value="1"/>
</dbReference>
<feature type="domain" description="G-patch" evidence="2">
    <location>
        <begin position="519"/>
        <end position="565"/>
    </location>
</feature>
<feature type="region of interest" description="Disordered" evidence="1">
    <location>
        <begin position="494"/>
        <end position="521"/>
    </location>
</feature>
<proteinExistence type="predicted"/>
<evidence type="ECO:0000259" key="2">
    <source>
        <dbReference type="PROSITE" id="PS50174"/>
    </source>
</evidence>
<feature type="compositionally biased region" description="Basic residues" evidence="1">
    <location>
        <begin position="112"/>
        <end position="125"/>
    </location>
</feature>
<evidence type="ECO:0000313" key="4">
    <source>
        <dbReference type="Proteomes" id="UP000007110"/>
    </source>
</evidence>
<dbReference type="AlphaFoldDB" id="A0A7M7HDH0"/>
<dbReference type="SUPFAM" id="SSF82708">
    <property type="entry name" value="R3H domain"/>
    <property type="match status" value="1"/>
</dbReference>
<accession>A0A7M7HDH0</accession>
<dbReference type="CTD" id="55105"/>
<dbReference type="InterPro" id="IPR036867">
    <property type="entry name" value="R3H_dom_sf"/>
</dbReference>
<dbReference type="GeneID" id="591103"/>
<dbReference type="RefSeq" id="XP_011664863.1">
    <property type="nucleotide sequence ID" value="XM_011666561.2"/>
</dbReference>
<protein>
    <recommendedName>
        <fullName evidence="2">G-patch domain-containing protein</fullName>
    </recommendedName>
</protein>
<sequence>MASKASSGKECLTSDFNSPKSVRRQSRKRRGRKRRLDPNPIWENSIKYSEGSDSSLDEALKDYMENVSSQQQHQSDSGSDDTTMMKRLSSLNMTSSSNLYGESDSVTENHTMLKKTVNKRKKRFKRMDVDSIPSSSGCMVRSSSMPDFVPEIFHKRPRVKKVRPRKLDKTDDASQMKGEFEFDILLAKSTKTGNKLKSKLNPMDLSQPREECKAITEGKEVCPRKQDKEGTEASAVVGSPVSKERTRSSSSDGATSTEVAEGKNMDCSSNDSDVTMRQPLTPKNEELSSSYMSSSDEDEDEEDDDGYTNDEGREGDDEQSDFFHEPGNVSGIPTVVPWWDSKTIEEYEQDQTFNSILSGSLQHLSKPTQRSFHAKLRGCHGLEEPSIMRGCRQRLKAKRLKKSSMASFNEKIVRFLHNPFEQELSLHSTKSRERNQIFQLASMYALDVRTEGGGQKSKSILTKTRHTVMNYQTGSMENDAVIKSRQSFYPQIAKRRRRSPPPGVTSTVAVGAEAEPLSSSSVGSRMLQSMGWSPGSGLGAQGAGIREPVQAYMRPKNRGLGYCKPK</sequence>
<dbReference type="FunCoup" id="A0A7M7HDH0">
    <property type="interactions" value="1128"/>
</dbReference>
<dbReference type="PROSITE" id="PS50174">
    <property type="entry name" value="G_PATCH"/>
    <property type="match status" value="1"/>
</dbReference>
<feature type="compositionally biased region" description="Polar residues" evidence="1">
    <location>
        <begin position="248"/>
        <end position="258"/>
    </location>
</feature>
<organism evidence="3 4">
    <name type="scientific">Strongylocentrotus purpuratus</name>
    <name type="common">Purple sea urchin</name>
    <dbReference type="NCBI Taxonomy" id="7668"/>
    <lineage>
        <taxon>Eukaryota</taxon>
        <taxon>Metazoa</taxon>
        <taxon>Echinodermata</taxon>
        <taxon>Eleutherozoa</taxon>
        <taxon>Echinozoa</taxon>
        <taxon>Echinoidea</taxon>
        <taxon>Euechinoidea</taxon>
        <taxon>Echinacea</taxon>
        <taxon>Camarodonta</taxon>
        <taxon>Echinidea</taxon>
        <taxon>Strongylocentrotidae</taxon>
        <taxon>Strongylocentrotus</taxon>
    </lineage>
</organism>
<feature type="region of interest" description="Disordered" evidence="1">
    <location>
        <begin position="1"/>
        <end position="144"/>
    </location>
</feature>
<evidence type="ECO:0000313" key="3">
    <source>
        <dbReference type="EnsemblMetazoa" id="XP_011664861"/>
    </source>
</evidence>
<feature type="compositionally biased region" description="Low complexity" evidence="1">
    <location>
        <begin position="88"/>
        <end position="99"/>
    </location>
</feature>
<dbReference type="InParanoid" id="A0A7M7HDH0"/>
<dbReference type="GO" id="GO:0005634">
    <property type="term" value="C:nucleus"/>
    <property type="evidence" value="ECO:0000318"/>
    <property type="project" value="GO_Central"/>
</dbReference>
<feature type="compositionally biased region" description="Acidic residues" evidence="1">
    <location>
        <begin position="295"/>
        <end position="320"/>
    </location>
</feature>
<dbReference type="InterPro" id="IPR000467">
    <property type="entry name" value="G_patch_dom"/>
</dbReference>
<dbReference type="Pfam" id="PF01585">
    <property type="entry name" value="G-patch"/>
    <property type="match status" value="1"/>
</dbReference>
<dbReference type="RefSeq" id="XP_011664861.1">
    <property type="nucleotide sequence ID" value="XM_011666559.2"/>
</dbReference>
<name>A0A7M7HDH0_STRPU</name>